<dbReference type="EMBL" id="JAPMOU010000008">
    <property type="protein sequence ID" value="MDE1462080.1"/>
    <property type="molecule type" value="Genomic_DNA"/>
</dbReference>
<dbReference type="RefSeq" id="WP_274688440.1">
    <property type="nucleotide sequence ID" value="NZ_JAPMOU010000008.1"/>
</dbReference>
<name>A0ABT5U6T9_9GAMM</name>
<keyword evidence="3" id="KW-1185">Reference proteome</keyword>
<sequence>MMCIIQLRNYKMMMNKILTCLTGFQIMLAALSQVSYANSQLPAEFIGKCSAPNRMLATAPPIDHTDLTGDDPFYYTSNLTPRPATTHSKIPHLPVYFGYMSTNNTYRFVNIVEQVFTMIGEGKHGLWRVQDNGMIREYRKAGAKGIPQNADIFDKKFLTALTNSYSHYLPDESWSGYKLPQDKVDENGYLKYIDLPIHHPKYQAKYSNHQPIDLPHWYCTMSDFQFPYAKKAMAFAFAQPAANKIGPLGKRAGLDINENYTNILRLNLFEDARAWVNTGTANEVDWQAINTNKTKAEFYLIERPFFNEKYLFLTAVFDNNSNRDFSYIRPEGSYYEHLVDRGERRLKTQVTQQPRFYLTNAHHTQAGNKKVVKATGTHLYGVHHPDRAAFNGGGACPMKGGDWAEYPKTSGGAGWPTNYEEITPLCDAVLIDIKLTTNLDDETWNDPTKYLGNDAGHGSLTVDYKINPEGFYGEFVDPYNVNRGVTNSEATSIGPIETLHYKTVREPVRYIPIKQ</sequence>
<organism evidence="2 3">
    <name type="scientific">Spartinivicinus poritis</name>
    <dbReference type="NCBI Taxonomy" id="2994640"/>
    <lineage>
        <taxon>Bacteria</taxon>
        <taxon>Pseudomonadati</taxon>
        <taxon>Pseudomonadota</taxon>
        <taxon>Gammaproteobacteria</taxon>
        <taxon>Oceanospirillales</taxon>
        <taxon>Zooshikellaceae</taxon>
        <taxon>Spartinivicinus</taxon>
    </lineage>
</organism>
<feature type="signal peptide" evidence="1">
    <location>
        <begin position="1"/>
        <end position="37"/>
    </location>
</feature>
<protein>
    <submittedName>
        <fullName evidence="2">Uncharacterized protein</fullName>
    </submittedName>
</protein>
<reference evidence="2 3" key="1">
    <citation type="submission" date="2022-11" db="EMBL/GenBank/DDBJ databases">
        <title>Spartinivicinus poritis sp. nov., isolated from scleractinian coral Porites lutea.</title>
        <authorList>
            <person name="Zhang G."/>
            <person name="Cai L."/>
            <person name="Wei Q."/>
        </authorList>
    </citation>
    <scope>NUCLEOTIDE SEQUENCE [LARGE SCALE GENOMIC DNA]</scope>
    <source>
        <strain evidence="2 3">A2-2</strain>
    </source>
</reference>
<gene>
    <name evidence="2" type="ORF">ORQ98_08860</name>
</gene>
<feature type="chain" id="PRO_5047412740" evidence="1">
    <location>
        <begin position="38"/>
        <end position="515"/>
    </location>
</feature>
<dbReference type="Proteomes" id="UP001528823">
    <property type="component" value="Unassembled WGS sequence"/>
</dbReference>
<comment type="caution">
    <text evidence="2">The sequence shown here is derived from an EMBL/GenBank/DDBJ whole genome shotgun (WGS) entry which is preliminary data.</text>
</comment>
<evidence type="ECO:0000313" key="2">
    <source>
        <dbReference type="EMBL" id="MDE1462080.1"/>
    </source>
</evidence>
<evidence type="ECO:0000313" key="3">
    <source>
        <dbReference type="Proteomes" id="UP001528823"/>
    </source>
</evidence>
<evidence type="ECO:0000256" key="1">
    <source>
        <dbReference type="SAM" id="SignalP"/>
    </source>
</evidence>
<keyword evidence="1" id="KW-0732">Signal</keyword>
<proteinExistence type="predicted"/>
<accession>A0ABT5U6T9</accession>